<evidence type="ECO:0000313" key="8">
    <source>
        <dbReference type="EMBL" id="GAA4519487.1"/>
    </source>
</evidence>
<keyword evidence="3 5" id="KW-0378">Hydrolase</keyword>
<gene>
    <name evidence="8" type="primary">nagA_3</name>
    <name evidence="8" type="ORF">GCM10023191_095110</name>
</gene>
<dbReference type="NCBIfam" id="TIGR00221">
    <property type="entry name" value="nagA"/>
    <property type="match status" value="1"/>
</dbReference>
<sequence length="408" mass="42032">MNDGRPVGTGTGSGRRALTGGRLLWPDGRLRRGELVLRGERIEAVLPAGSALDGAEILDVTGCVIAPGFIDTHVHGGQGANFMSADPALLGRISAYLAAGGVTSCLAGTASVDVARTADAIAGLAALTGPSGDIGHDAPGITLLGIHLEGPFLNPSFRGVHRQENLRAPAAAELDHLLDLAGGALRVVTLAPELPGGSDAVRRLADAGVVVALGHSGADDAQTTSAIDTGVRRATHLFNGLPPIHHRDPGPVPVLLTDERVRCELVADGLHVAPRMLRFAVDVAGPGRIMLVSDGTDVAGLPDGRHRRYEGTEVLVRDGQARTLSGGFAGSVTRLSGMVRLMVETAEVDLADALRMAAETPARSLGLTDRGVLSPGTYADVVVLGGDLHVRCTIARGDVLYSAQEETT</sequence>
<feature type="domain" description="Amidohydrolase-related" evidence="7">
    <location>
        <begin position="65"/>
        <end position="398"/>
    </location>
</feature>
<evidence type="ECO:0000256" key="2">
    <source>
        <dbReference type="ARBA" id="ARBA00022723"/>
    </source>
</evidence>
<evidence type="ECO:0000256" key="6">
    <source>
        <dbReference type="SAM" id="MobiDB-lite"/>
    </source>
</evidence>
<keyword evidence="2" id="KW-0479">Metal-binding</keyword>
<evidence type="ECO:0000256" key="3">
    <source>
        <dbReference type="ARBA" id="ARBA00022801"/>
    </source>
</evidence>
<dbReference type="RefSeq" id="WP_345475254.1">
    <property type="nucleotide sequence ID" value="NZ_BAABHF010000062.1"/>
</dbReference>
<dbReference type="InterPro" id="IPR003764">
    <property type="entry name" value="GlcNAc_6-P_deAcase"/>
</dbReference>
<protein>
    <submittedName>
        <fullName evidence="8">N-acetylglucosamine-6-phosphate deacetylase</fullName>
    </submittedName>
</protein>
<dbReference type="Gene3D" id="3.20.20.140">
    <property type="entry name" value="Metal-dependent hydrolases"/>
    <property type="match status" value="1"/>
</dbReference>
<evidence type="ECO:0000313" key="9">
    <source>
        <dbReference type="Proteomes" id="UP001500503"/>
    </source>
</evidence>
<name>A0ABP8R6K4_9ACTN</name>
<evidence type="ECO:0000256" key="1">
    <source>
        <dbReference type="ARBA" id="ARBA00010716"/>
    </source>
</evidence>
<dbReference type="PIRSF" id="PIRSF038994">
    <property type="entry name" value="NagA"/>
    <property type="match status" value="1"/>
</dbReference>
<evidence type="ECO:0000259" key="7">
    <source>
        <dbReference type="Pfam" id="PF01979"/>
    </source>
</evidence>
<dbReference type="InterPro" id="IPR006680">
    <property type="entry name" value="Amidohydro-rel"/>
</dbReference>
<reference evidence="9" key="1">
    <citation type="journal article" date="2019" name="Int. J. Syst. Evol. Microbiol.">
        <title>The Global Catalogue of Microorganisms (GCM) 10K type strain sequencing project: providing services to taxonomists for standard genome sequencing and annotation.</title>
        <authorList>
            <consortium name="The Broad Institute Genomics Platform"/>
            <consortium name="The Broad Institute Genome Sequencing Center for Infectious Disease"/>
            <person name="Wu L."/>
            <person name="Ma J."/>
        </authorList>
    </citation>
    <scope>NUCLEOTIDE SEQUENCE [LARGE SCALE GENOMIC DNA]</scope>
    <source>
        <strain evidence="9">JCM 17933</strain>
    </source>
</reference>
<dbReference type="Pfam" id="PF01979">
    <property type="entry name" value="Amidohydro_1"/>
    <property type="match status" value="1"/>
</dbReference>
<dbReference type="SUPFAM" id="SSF51556">
    <property type="entry name" value="Metallo-dependent hydrolases"/>
    <property type="match status" value="1"/>
</dbReference>
<evidence type="ECO:0000256" key="4">
    <source>
        <dbReference type="ARBA" id="ARBA00023277"/>
    </source>
</evidence>
<keyword evidence="9" id="KW-1185">Reference proteome</keyword>
<feature type="region of interest" description="Disordered" evidence="6">
    <location>
        <begin position="1"/>
        <end position="20"/>
    </location>
</feature>
<dbReference type="InterPro" id="IPR011059">
    <property type="entry name" value="Metal-dep_hydrolase_composite"/>
</dbReference>
<comment type="similarity">
    <text evidence="1 5">Belongs to the metallo-dependent hydrolases superfamily. NagA family.</text>
</comment>
<dbReference type="EMBL" id="BAABHF010000062">
    <property type="protein sequence ID" value="GAA4519487.1"/>
    <property type="molecule type" value="Genomic_DNA"/>
</dbReference>
<accession>A0ABP8R6K4</accession>
<dbReference type="Proteomes" id="UP001500503">
    <property type="component" value="Unassembled WGS sequence"/>
</dbReference>
<dbReference type="InterPro" id="IPR032466">
    <property type="entry name" value="Metal_Hydrolase"/>
</dbReference>
<dbReference type="CDD" id="cd00854">
    <property type="entry name" value="NagA"/>
    <property type="match status" value="1"/>
</dbReference>
<dbReference type="PANTHER" id="PTHR11113:SF14">
    <property type="entry name" value="N-ACETYLGLUCOSAMINE-6-PHOSPHATE DEACETYLASE"/>
    <property type="match status" value="1"/>
</dbReference>
<comment type="caution">
    <text evidence="8">The sequence shown here is derived from an EMBL/GenBank/DDBJ whole genome shotgun (WGS) entry which is preliminary data.</text>
</comment>
<keyword evidence="4 5" id="KW-0119">Carbohydrate metabolism</keyword>
<dbReference type="PANTHER" id="PTHR11113">
    <property type="entry name" value="N-ACETYLGLUCOSAMINE-6-PHOSPHATE DEACETYLASE"/>
    <property type="match status" value="1"/>
</dbReference>
<evidence type="ECO:0000256" key="5">
    <source>
        <dbReference type="PIRNR" id="PIRNR038994"/>
    </source>
</evidence>
<dbReference type="SUPFAM" id="SSF51338">
    <property type="entry name" value="Composite domain of metallo-dependent hydrolases"/>
    <property type="match status" value="1"/>
</dbReference>
<dbReference type="Gene3D" id="2.30.40.10">
    <property type="entry name" value="Urease, subunit C, domain 1"/>
    <property type="match status" value="1"/>
</dbReference>
<proteinExistence type="inferred from homology"/>
<organism evidence="8 9">
    <name type="scientific">Actinoallomurus oryzae</name>
    <dbReference type="NCBI Taxonomy" id="502180"/>
    <lineage>
        <taxon>Bacteria</taxon>
        <taxon>Bacillati</taxon>
        <taxon>Actinomycetota</taxon>
        <taxon>Actinomycetes</taxon>
        <taxon>Streptosporangiales</taxon>
        <taxon>Thermomonosporaceae</taxon>
        <taxon>Actinoallomurus</taxon>
    </lineage>
</organism>